<keyword evidence="2 6" id="KW-0418">Kinase</keyword>
<dbReference type="InterPro" id="IPR016064">
    <property type="entry name" value="NAD/diacylglycerol_kinase_sf"/>
</dbReference>
<protein>
    <recommendedName>
        <fullName evidence="6">NAD kinase</fullName>
        <ecNumber evidence="6">2.7.1.23</ecNumber>
    </recommendedName>
    <alternativeName>
        <fullName evidence="6">ATP-dependent NAD kinase</fullName>
    </alternativeName>
</protein>
<dbReference type="NCBIfam" id="NF002893">
    <property type="entry name" value="PRK03378.1"/>
    <property type="match status" value="1"/>
</dbReference>
<comment type="subcellular location">
    <subcellularLocation>
        <location evidence="6">Cytoplasm</location>
    </subcellularLocation>
</comment>
<dbReference type="Gene3D" id="3.40.50.10330">
    <property type="entry name" value="Probable inorganic polyphosphate/atp-NAD kinase, domain 1"/>
    <property type="match status" value="1"/>
</dbReference>
<comment type="function">
    <text evidence="6">Involved in the regulation of the intracellular balance of NAD and NADP, and is a key enzyme in the biosynthesis of NADP. Catalyzes specifically the phosphorylation on 2'-hydroxyl of the adenosine moiety of NAD to yield NADP.</text>
</comment>
<evidence type="ECO:0000256" key="6">
    <source>
        <dbReference type="HAMAP-Rule" id="MF_00361"/>
    </source>
</evidence>
<feature type="binding site" evidence="6">
    <location>
        <position position="177"/>
    </location>
    <ligand>
        <name>NAD(+)</name>
        <dbReference type="ChEBI" id="CHEBI:57540"/>
    </ligand>
</feature>
<dbReference type="NCBIfam" id="NF002306">
    <property type="entry name" value="PRK01231.1"/>
    <property type="match status" value="1"/>
</dbReference>
<dbReference type="EC" id="2.7.1.23" evidence="6"/>
<reference evidence="7" key="1">
    <citation type="submission" date="2024-06" db="EMBL/GenBank/DDBJ databases">
        <authorList>
            <person name="Manzano-Marin A."/>
            <person name="Manzano-Marin A."/>
            <person name="Alejandro Manzano Marin A."/>
        </authorList>
    </citation>
    <scope>NUCLEOTIDE SEQUENCE</scope>
    <source>
        <strain evidence="7">Ancorni-2928</strain>
    </source>
</reference>
<evidence type="ECO:0000256" key="5">
    <source>
        <dbReference type="ARBA" id="ARBA00047925"/>
    </source>
</evidence>
<feature type="binding site" evidence="6">
    <location>
        <begin position="149"/>
        <end position="150"/>
    </location>
    <ligand>
        <name>NAD(+)</name>
        <dbReference type="ChEBI" id="CHEBI:57540"/>
    </ligand>
</feature>
<dbReference type="Gene3D" id="2.60.200.30">
    <property type="entry name" value="Probable inorganic polyphosphate/atp-NAD kinase, domain 2"/>
    <property type="match status" value="1"/>
</dbReference>
<dbReference type="AlphaFoldDB" id="A0AAT9IG39"/>
<feature type="binding site" evidence="6">
    <location>
        <position position="79"/>
    </location>
    <ligand>
        <name>NAD(+)</name>
        <dbReference type="ChEBI" id="CHEBI:57540"/>
    </ligand>
</feature>
<dbReference type="PANTHER" id="PTHR20275:SF0">
    <property type="entry name" value="NAD KINASE"/>
    <property type="match status" value="1"/>
</dbReference>
<dbReference type="Pfam" id="PF20143">
    <property type="entry name" value="NAD_kinase_C"/>
    <property type="match status" value="1"/>
</dbReference>
<feature type="binding site" evidence="6">
    <location>
        <begin position="190"/>
        <end position="195"/>
    </location>
    <ligand>
        <name>NAD(+)</name>
        <dbReference type="ChEBI" id="CHEBI:57540"/>
    </ligand>
</feature>
<feature type="binding site" evidence="6">
    <location>
        <position position="249"/>
    </location>
    <ligand>
        <name>NAD(+)</name>
        <dbReference type="ChEBI" id="CHEBI:57540"/>
    </ligand>
</feature>
<evidence type="ECO:0000256" key="2">
    <source>
        <dbReference type="ARBA" id="ARBA00022777"/>
    </source>
</evidence>
<dbReference type="Pfam" id="PF01513">
    <property type="entry name" value="NAD_kinase"/>
    <property type="match status" value="1"/>
</dbReference>
<comment type="cofactor">
    <cofactor evidence="6">
        <name>a divalent metal cation</name>
        <dbReference type="ChEBI" id="CHEBI:60240"/>
    </cofactor>
</comment>
<feature type="binding site" evidence="6">
    <location>
        <position position="179"/>
    </location>
    <ligand>
        <name>NAD(+)</name>
        <dbReference type="ChEBI" id="CHEBI:57540"/>
    </ligand>
</feature>
<keyword evidence="6" id="KW-0963">Cytoplasm</keyword>
<dbReference type="GO" id="GO:0051287">
    <property type="term" value="F:NAD binding"/>
    <property type="evidence" value="ECO:0007669"/>
    <property type="project" value="UniProtKB-ARBA"/>
</dbReference>
<dbReference type="GO" id="GO:0046872">
    <property type="term" value="F:metal ion binding"/>
    <property type="evidence" value="ECO:0007669"/>
    <property type="project" value="UniProtKB-UniRule"/>
</dbReference>
<dbReference type="HAMAP" id="MF_00361">
    <property type="entry name" value="NAD_kinase"/>
    <property type="match status" value="1"/>
</dbReference>
<dbReference type="GO" id="GO:0003951">
    <property type="term" value="F:NAD+ kinase activity"/>
    <property type="evidence" value="ECO:0007669"/>
    <property type="project" value="UniProtKB-UniRule"/>
</dbReference>
<evidence type="ECO:0000256" key="1">
    <source>
        <dbReference type="ARBA" id="ARBA00022679"/>
    </source>
</evidence>
<evidence type="ECO:0000256" key="3">
    <source>
        <dbReference type="ARBA" id="ARBA00022857"/>
    </source>
</evidence>
<name>A0AAT9IG39_9GAMM</name>
<evidence type="ECO:0000313" key="7">
    <source>
        <dbReference type="EMBL" id="CAL4042630.1"/>
    </source>
</evidence>
<feature type="binding site" evidence="6">
    <location>
        <begin position="74"/>
        <end position="75"/>
    </location>
    <ligand>
        <name>NAD(+)</name>
        <dbReference type="ChEBI" id="CHEBI:57540"/>
    </ligand>
</feature>
<dbReference type="InterPro" id="IPR002504">
    <property type="entry name" value="NADK"/>
</dbReference>
<gene>
    <name evidence="6 7" type="primary">nadK</name>
    <name evidence="7" type="ORF">BUANCORI2928_152</name>
</gene>
<dbReference type="GO" id="GO:0005524">
    <property type="term" value="F:ATP binding"/>
    <property type="evidence" value="ECO:0007669"/>
    <property type="project" value="UniProtKB-KW"/>
</dbReference>
<dbReference type="GO" id="GO:0019674">
    <property type="term" value="P:NAD+ metabolic process"/>
    <property type="evidence" value="ECO:0007669"/>
    <property type="project" value="InterPro"/>
</dbReference>
<keyword evidence="6" id="KW-0067">ATP-binding</keyword>
<dbReference type="GO" id="GO:0005737">
    <property type="term" value="C:cytoplasm"/>
    <property type="evidence" value="ECO:0007669"/>
    <property type="project" value="UniProtKB-SubCell"/>
</dbReference>
<organism evidence="7">
    <name type="scientific">Buchnera aphidicola</name>
    <name type="common">Anoecia corni</name>
    <dbReference type="NCBI Taxonomy" id="2994477"/>
    <lineage>
        <taxon>Bacteria</taxon>
        <taxon>Pseudomonadati</taxon>
        <taxon>Pseudomonadota</taxon>
        <taxon>Gammaproteobacteria</taxon>
        <taxon>Enterobacterales</taxon>
        <taxon>Erwiniaceae</taxon>
        <taxon>Buchnera</taxon>
    </lineage>
</organism>
<dbReference type="SUPFAM" id="SSF111331">
    <property type="entry name" value="NAD kinase/diacylglycerol kinase-like"/>
    <property type="match status" value="1"/>
</dbReference>
<dbReference type="EMBL" id="OZ060371">
    <property type="protein sequence ID" value="CAL4042630.1"/>
    <property type="molecule type" value="Genomic_DNA"/>
</dbReference>
<sequence>MVNKQFYYIGIIGQPRNNHSLITHKILYYWLLKKGYEVIIEIDVSKKLKFHIKTVGTLAEIGKLCDLAIIVGGDGNMLHAARVLSSYNIKIIGINRGKLGFLTDLEPDTALKTLETVLNGKYFLEKRFFLKIQLSKKFDKKKKSFSAINEVILHSDKVSNMIDFEVYINKKFSFSHRSDGFIISTPTGSTGYSLSAGGPILEHSLQAIILIPMFPHTLSSRPVVISSNSHICLKVNNMHKNLQISCDNQVILPIKIKEKIFIRKSTNYLYLIHPKNYNYFSHLRSKLNWSKNFF</sequence>
<comment type="caution">
    <text evidence="6">Lacks conserved residue(s) required for the propagation of feature annotation.</text>
</comment>
<evidence type="ECO:0000256" key="4">
    <source>
        <dbReference type="ARBA" id="ARBA00023027"/>
    </source>
</evidence>
<dbReference type="InterPro" id="IPR017437">
    <property type="entry name" value="ATP-NAD_kinase_PpnK-typ_C"/>
</dbReference>
<comment type="catalytic activity">
    <reaction evidence="5 6">
        <text>NAD(+) + ATP = ADP + NADP(+) + H(+)</text>
        <dbReference type="Rhea" id="RHEA:18629"/>
        <dbReference type="ChEBI" id="CHEBI:15378"/>
        <dbReference type="ChEBI" id="CHEBI:30616"/>
        <dbReference type="ChEBI" id="CHEBI:57540"/>
        <dbReference type="ChEBI" id="CHEBI:58349"/>
        <dbReference type="ChEBI" id="CHEBI:456216"/>
        <dbReference type="EC" id="2.7.1.23"/>
    </reaction>
</comment>
<keyword evidence="3 6" id="KW-0521">NADP</keyword>
<keyword evidence="4 6" id="KW-0520">NAD</keyword>
<dbReference type="InterPro" id="IPR017438">
    <property type="entry name" value="ATP-NAD_kinase_N"/>
</dbReference>
<proteinExistence type="inferred from homology"/>
<keyword evidence="6" id="KW-0547">Nucleotide-binding</keyword>
<dbReference type="PANTHER" id="PTHR20275">
    <property type="entry name" value="NAD KINASE"/>
    <property type="match status" value="1"/>
</dbReference>
<accession>A0AAT9IG39</accession>
<keyword evidence="1 6" id="KW-0808">Transferase</keyword>
<comment type="similarity">
    <text evidence="6">Belongs to the NAD kinase family.</text>
</comment>
<feature type="active site" description="Proton acceptor" evidence="6">
    <location>
        <position position="74"/>
    </location>
</feature>
<dbReference type="GO" id="GO:0006741">
    <property type="term" value="P:NADP+ biosynthetic process"/>
    <property type="evidence" value="ECO:0007669"/>
    <property type="project" value="UniProtKB-UniRule"/>
</dbReference>